<evidence type="ECO:0000313" key="11">
    <source>
        <dbReference type="Proteomes" id="UP001209854"/>
    </source>
</evidence>
<dbReference type="NCBIfam" id="TIGR02857">
    <property type="entry name" value="CydD"/>
    <property type="match status" value="1"/>
</dbReference>
<dbReference type="EMBL" id="JAPFCC010000001">
    <property type="protein sequence ID" value="MCW7552053.1"/>
    <property type="molecule type" value="Genomic_DNA"/>
</dbReference>
<dbReference type="SMART" id="SM00382">
    <property type="entry name" value="AAA"/>
    <property type="match status" value="1"/>
</dbReference>
<comment type="caution">
    <text evidence="10">The sequence shown here is derived from an EMBL/GenBank/DDBJ whole genome shotgun (WGS) entry which is preliminary data.</text>
</comment>
<feature type="domain" description="ABC transporter" evidence="8">
    <location>
        <begin position="354"/>
        <end position="586"/>
    </location>
</feature>
<dbReference type="SUPFAM" id="SSF90123">
    <property type="entry name" value="ABC transporter transmembrane region"/>
    <property type="match status" value="1"/>
</dbReference>
<organism evidence="10 11">
    <name type="scientific">Endozoicomonas gorgoniicola</name>
    <dbReference type="NCBI Taxonomy" id="1234144"/>
    <lineage>
        <taxon>Bacteria</taxon>
        <taxon>Pseudomonadati</taxon>
        <taxon>Pseudomonadota</taxon>
        <taxon>Gammaproteobacteria</taxon>
        <taxon>Oceanospirillales</taxon>
        <taxon>Endozoicomonadaceae</taxon>
        <taxon>Endozoicomonas</taxon>
    </lineage>
</organism>
<dbReference type="Proteomes" id="UP001209854">
    <property type="component" value="Unassembled WGS sequence"/>
</dbReference>
<dbReference type="InterPro" id="IPR014216">
    <property type="entry name" value="ABC_transptr_CydD"/>
</dbReference>
<evidence type="ECO:0000256" key="4">
    <source>
        <dbReference type="ARBA" id="ARBA00022840"/>
    </source>
</evidence>
<comment type="subcellular location">
    <subcellularLocation>
        <location evidence="1">Cell membrane</location>
        <topology evidence="1">Multi-pass membrane protein</topology>
    </subcellularLocation>
</comment>
<accession>A0ABT3MRQ2</accession>
<dbReference type="Gene3D" id="3.40.50.300">
    <property type="entry name" value="P-loop containing nucleotide triphosphate hydrolases"/>
    <property type="match status" value="1"/>
</dbReference>
<dbReference type="InterPro" id="IPR036640">
    <property type="entry name" value="ABC1_TM_sf"/>
</dbReference>
<dbReference type="RefSeq" id="WP_262567034.1">
    <property type="nucleotide sequence ID" value="NZ_JAPFCC010000001.1"/>
</dbReference>
<feature type="transmembrane region" description="Helical" evidence="7">
    <location>
        <begin position="27"/>
        <end position="46"/>
    </location>
</feature>
<keyword evidence="3" id="KW-0547">Nucleotide-binding</keyword>
<dbReference type="CDD" id="cd18584">
    <property type="entry name" value="ABC_6TM_AarD_CydD"/>
    <property type="match status" value="1"/>
</dbReference>
<sequence length="620" mass="67253">MSSSTNKTAEKAAYRWLLRQVSPARKWLIASVSLGLFSGLLLIVQAALLADSIHKLVMDSVPRTDLMGALTTILLVLLVRSICNWGREVCGFNAGVQVRESIRSALLQKLKRQGPVMIATQPAGSWSTLLVEQVEELHDFVARYLPQMALAALIPLVIVVVAFPFNWVAGLILLGTAPLIPLFMIFVGLKAAEANRRNFQALNRLGGFFLDRLQAMETLRLFQGSAYEKQQLEQASDDFRVKTMQVLRLAFLSSTVLEFFASISIAILAVYLGMSFLGYLNFGSYGAEVSLFTGLFLLLLAPDFYQPLRDLGTHYHAKAKAIGASDDIIKVLNEEAINSQQGGQPLPDAGSLSITASGLTVDAPGGQNLLNDLSFSVRAGERLAIIGPSGAGKSTLLNTLMGFWPYRGQLQVNGCEFCEVAPESWRKNIAWLGQQPLIIYGSVYDNVCFGRKLSREQVLKALHKAQAMEFIERLPSGIDTLLQEQGGNVSVGQAQRIALARAIAEPVKLLILDEPTASLDALSERLVLDALESMPLDCAVITVTHRLEQIDSMDRVLMLESGKLVAEGVPAELKSGQFQSNDRFSHFVTELKQQQGLVGGLVGGLADGAVNGAVNGVVNG</sequence>
<dbReference type="SUPFAM" id="SSF52540">
    <property type="entry name" value="P-loop containing nucleoside triphosphate hydrolases"/>
    <property type="match status" value="1"/>
</dbReference>
<dbReference type="Pfam" id="PF00664">
    <property type="entry name" value="ABC_membrane"/>
    <property type="match status" value="1"/>
</dbReference>
<dbReference type="NCBIfam" id="NF008379">
    <property type="entry name" value="PRK11174.1"/>
    <property type="match status" value="1"/>
</dbReference>
<dbReference type="PROSITE" id="PS00211">
    <property type="entry name" value="ABC_TRANSPORTER_1"/>
    <property type="match status" value="1"/>
</dbReference>
<evidence type="ECO:0000256" key="5">
    <source>
        <dbReference type="ARBA" id="ARBA00022989"/>
    </source>
</evidence>
<dbReference type="InterPro" id="IPR003439">
    <property type="entry name" value="ABC_transporter-like_ATP-bd"/>
</dbReference>
<reference evidence="10 11" key="1">
    <citation type="submission" date="2022-10" db="EMBL/GenBank/DDBJ databases">
        <title>High-quality genome sequences of two octocoral-associated bacteria, Endozoicomonas euniceicola EF212 and Endozoicomonas gorgoniicola PS125.</title>
        <authorList>
            <person name="Chiou Y.-J."/>
            <person name="Chen Y.-H."/>
        </authorList>
    </citation>
    <scope>NUCLEOTIDE SEQUENCE [LARGE SCALE GENOMIC DNA]</scope>
    <source>
        <strain evidence="10 11">PS125</strain>
    </source>
</reference>
<evidence type="ECO:0000256" key="2">
    <source>
        <dbReference type="ARBA" id="ARBA00022692"/>
    </source>
</evidence>
<dbReference type="PROSITE" id="PS50929">
    <property type="entry name" value="ABC_TM1F"/>
    <property type="match status" value="1"/>
</dbReference>
<dbReference type="Pfam" id="PF00005">
    <property type="entry name" value="ABC_tran"/>
    <property type="match status" value="1"/>
</dbReference>
<feature type="transmembrane region" description="Helical" evidence="7">
    <location>
        <begin position="171"/>
        <end position="189"/>
    </location>
</feature>
<dbReference type="InterPro" id="IPR003593">
    <property type="entry name" value="AAA+_ATPase"/>
</dbReference>
<keyword evidence="11" id="KW-1185">Reference proteome</keyword>
<name>A0ABT3MRQ2_9GAMM</name>
<evidence type="ECO:0000313" key="10">
    <source>
        <dbReference type="EMBL" id="MCW7552053.1"/>
    </source>
</evidence>
<evidence type="ECO:0000256" key="6">
    <source>
        <dbReference type="ARBA" id="ARBA00023136"/>
    </source>
</evidence>
<dbReference type="Gene3D" id="1.20.1560.10">
    <property type="entry name" value="ABC transporter type 1, transmembrane domain"/>
    <property type="match status" value="1"/>
</dbReference>
<dbReference type="PROSITE" id="PS50893">
    <property type="entry name" value="ABC_TRANSPORTER_2"/>
    <property type="match status" value="1"/>
</dbReference>
<protein>
    <submittedName>
        <fullName evidence="10">Cysteine/glutathione ABC transporter permease/ATP-binding protein CydD</fullName>
    </submittedName>
</protein>
<keyword evidence="4" id="KW-0067">ATP-binding</keyword>
<keyword evidence="2 7" id="KW-0812">Transmembrane</keyword>
<dbReference type="InterPro" id="IPR017871">
    <property type="entry name" value="ABC_transporter-like_CS"/>
</dbReference>
<evidence type="ECO:0000259" key="8">
    <source>
        <dbReference type="PROSITE" id="PS50893"/>
    </source>
</evidence>
<dbReference type="InterPro" id="IPR011527">
    <property type="entry name" value="ABC1_TM_dom"/>
</dbReference>
<dbReference type="PANTHER" id="PTHR24221:SF261">
    <property type="entry name" value="GLUTATHIONE_L-CYSTEINE TRANSPORT SYSTEM ATP-BINDING_PERMEASE PROTEIN CYDD"/>
    <property type="match status" value="1"/>
</dbReference>
<evidence type="ECO:0000256" key="1">
    <source>
        <dbReference type="ARBA" id="ARBA00004651"/>
    </source>
</evidence>
<keyword evidence="6 7" id="KW-0472">Membrane</keyword>
<evidence type="ECO:0000256" key="3">
    <source>
        <dbReference type="ARBA" id="ARBA00022741"/>
    </source>
</evidence>
<feature type="transmembrane region" description="Helical" evidence="7">
    <location>
        <begin position="249"/>
        <end position="273"/>
    </location>
</feature>
<dbReference type="InterPro" id="IPR027417">
    <property type="entry name" value="P-loop_NTPase"/>
</dbReference>
<evidence type="ECO:0000259" key="9">
    <source>
        <dbReference type="PROSITE" id="PS50929"/>
    </source>
</evidence>
<gene>
    <name evidence="10" type="primary">cydD</name>
    <name evidence="10" type="ORF">NX722_05225</name>
</gene>
<dbReference type="PANTHER" id="PTHR24221">
    <property type="entry name" value="ATP-BINDING CASSETTE SUB-FAMILY B"/>
    <property type="match status" value="1"/>
</dbReference>
<feature type="transmembrane region" description="Helical" evidence="7">
    <location>
        <begin position="148"/>
        <end position="165"/>
    </location>
</feature>
<evidence type="ECO:0000256" key="7">
    <source>
        <dbReference type="SAM" id="Phobius"/>
    </source>
</evidence>
<feature type="domain" description="ABC transmembrane type-1" evidence="9">
    <location>
        <begin position="29"/>
        <end position="320"/>
    </location>
</feature>
<feature type="transmembrane region" description="Helical" evidence="7">
    <location>
        <begin position="66"/>
        <end position="83"/>
    </location>
</feature>
<proteinExistence type="predicted"/>
<keyword evidence="5 7" id="KW-1133">Transmembrane helix</keyword>
<dbReference type="InterPro" id="IPR039421">
    <property type="entry name" value="Type_1_exporter"/>
</dbReference>